<dbReference type="InterPro" id="IPR055871">
    <property type="entry name" value="DUF7448"/>
</dbReference>
<dbReference type="KEGG" id="spg:SpyM3_0952"/>
<dbReference type="HOGENOM" id="CLU_1905633_0_0_9"/>
<gene>
    <name evidence="2" type="ordered locus">SpyM3_0952</name>
</gene>
<evidence type="ECO:0000313" key="3">
    <source>
        <dbReference type="Proteomes" id="UP000000564"/>
    </source>
</evidence>
<reference evidence="2 3" key="1">
    <citation type="journal article" date="2002" name="Proc. Natl. Acad. Sci. U.S.A.">
        <title>Genome sequence of a serotype M3 strain of group A Streptococcus: phage-encoded toxins, the high-virulence phenotype, and clone emergence.</title>
        <authorList>
            <person name="Beres S.B."/>
            <person name="Sylva G.L."/>
            <person name="Barbian K.D."/>
            <person name="Lei B."/>
            <person name="Hoff J.S."/>
            <person name="Mammarella N.D."/>
            <person name="Liu M.Y."/>
            <person name="Smoot J.C."/>
            <person name="Porcella S.F."/>
            <person name="Parkins L.D."/>
            <person name="Campbell D.S."/>
            <person name="Smith T.M."/>
            <person name="McCormick J.K."/>
            <person name="Leung D.Y."/>
            <person name="Schlievert P.M."/>
            <person name="Musser J.M."/>
        </authorList>
    </citation>
    <scope>NUCLEOTIDE SEQUENCE [LARGE SCALE GENOMIC DNA]</scope>
    <source>
        <strain evidence="3">ATCC BAA-595 / MGAS315</strain>
    </source>
</reference>
<accession>A0A0H2UVM4</accession>
<sequence>MKNENFLGYDLAELLEEKLIGKRLKSIDDEKIVLADGTVIKIELNEGCGGCGNGWSELNITTENPNLESAVMGVEYTEKYSEWDDEFKIFVYMTDNSVIEIYGYDGVGNGYYGYGFWVTVKNLDDLIESELED</sequence>
<feature type="domain" description="DUF7448" evidence="1">
    <location>
        <begin position="17"/>
        <end position="117"/>
    </location>
</feature>
<evidence type="ECO:0000259" key="1">
    <source>
        <dbReference type="Pfam" id="PF24240"/>
    </source>
</evidence>
<dbReference type="EMBL" id="AE014074">
    <property type="protein sequence ID" value="AAM79559.1"/>
    <property type="molecule type" value="Genomic_DNA"/>
</dbReference>
<name>A0A0H2UVM4_STRP3</name>
<protein>
    <recommendedName>
        <fullName evidence="1">DUF7448 domain-containing protein</fullName>
    </recommendedName>
</protein>
<dbReference type="Pfam" id="PF24240">
    <property type="entry name" value="DUF7448"/>
    <property type="match status" value="1"/>
</dbReference>
<proteinExistence type="predicted"/>
<dbReference type="AlphaFoldDB" id="A0A0H2UVM4"/>
<evidence type="ECO:0000313" key="2">
    <source>
        <dbReference type="EMBL" id="AAM79559.1"/>
    </source>
</evidence>
<organism evidence="2 3">
    <name type="scientific">Streptococcus pyogenes serotype M3 (strain ATCC BAA-595 / MGAS315)</name>
    <dbReference type="NCBI Taxonomy" id="198466"/>
    <lineage>
        <taxon>Bacteria</taxon>
        <taxon>Bacillati</taxon>
        <taxon>Bacillota</taxon>
        <taxon>Bacilli</taxon>
        <taxon>Lactobacillales</taxon>
        <taxon>Streptococcaceae</taxon>
        <taxon>Streptococcus</taxon>
    </lineage>
</organism>
<dbReference type="RefSeq" id="WP_011054573.1">
    <property type="nucleotide sequence ID" value="NC_004070.1"/>
</dbReference>
<dbReference type="Proteomes" id="UP000000564">
    <property type="component" value="Chromosome"/>
</dbReference>